<feature type="binding site" evidence="3">
    <location>
        <position position="126"/>
    </location>
    <ligand>
        <name>ATP</name>
        <dbReference type="ChEBI" id="CHEBI:30616"/>
    </ligand>
</feature>
<accession>A0A8S1HJN8</accession>
<dbReference type="EMBL" id="CAJGYM010000056">
    <property type="protein sequence ID" value="CAD6195505.1"/>
    <property type="molecule type" value="Genomic_DNA"/>
</dbReference>
<dbReference type="PANTHER" id="PTHR24418">
    <property type="entry name" value="TYROSINE-PROTEIN KINASE"/>
    <property type="match status" value="1"/>
</dbReference>
<dbReference type="AlphaFoldDB" id="A0A8S1HJN8"/>
<dbReference type="PRINTS" id="PR00109">
    <property type="entry name" value="TYRKINASE"/>
</dbReference>
<reference evidence="5" key="1">
    <citation type="submission" date="2020-10" db="EMBL/GenBank/DDBJ databases">
        <authorList>
            <person name="Kikuchi T."/>
        </authorList>
    </citation>
    <scope>NUCLEOTIDE SEQUENCE</scope>
    <source>
        <strain evidence="5">NKZ352</strain>
    </source>
</reference>
<dbReference type="PROSITE" id="PS00107">
    <property type="entry name" value="PROTEIN_KINASE_ATP"/>
    <property type="match status" value="1"/>
</dbReference>
<dbReference type="Proteomes" id="UP000835052">
    <property type="component" value="Unassembled WGS sequence"/>
</dbReference>
<dbReference type="InterPro" id="IPR001245">
    <property type="entry name" value="Ser-Thr/Tyr_kinase_cat_dom"/>
</dbReference>
<dbReference type="GO" id="GO:0005524">
    <property type="term" value="F:ATP binding"/>
    <property type="evidence" value="ECO:0007669"/>
    <property type="project" value="UniProtKB-UniRule"/>
</dbReference>
<dbReference type="OrthoDB" id="122279at2759"/>
<dbReference type="Pfam" id="PF07714">
    <property type="entry name" value="PK_Tyr_Ser-Thr"/>
    <property type="match status" value="1"/>
</dbReference>
<sequence>MFPHLYKSNRISYNTGIIQEKENADDDSYQARIRSIKIWRKKNTCTIDGIKFETINELLTFHKITPIVIRKQAVKLKTPIKLASWEFTHKQVELSAKILGGGAFGEVRLGTLDLKSDGNLIRVAIKTLKITSTEQKSQNKALMAEARLSRVLIHPNVLRTYGVAIRQEPVYLISELCPGGSLYSVLRDPKQKHTTAQKVAWCVGSARGVEYLHANKYIHRDLAVRNVLLSEDRTAKISDFGMARQGDNYVLKYVTKTPVKYLAPETLKTFVFSPKSDVFTFGILIWEVFHDAAEPHAGLTTQQVIAMSKKGVFLTCNEKTPEPIRRLISQRIFTVCPENRCNITEVIQRLEKVNEPEPKEVGKK</sequence>
<dbReference type="GO" id="GO:0004713">
    <property type="term" value="F:protein tyrosine kinase activity"/>
    <property type="evidence" value="ECO:0007669"/>
    <property type="project" value="InterPro"/>
</dbReference>
<evidence type="ECO:0000313" key="5">
    <source>
        <dbReference type="EMBL" id="CAD6195505.1"/>
    </source>
</evidence>
<proteinExistence type="predicted"/>
<protein>
    <recommendedName>
        <fullName evidence="4">Protein kinase domain-containing protein</fullName>
    </recommendedName>
</protein>
<comment type="caution">
    <text evidence="5">The sequence shown here is derived from an EMBL/GenBank/DDBJ whole genome shotgun (WGS) entry which is preliminary data.</text>
</comment>
<dbReference type="InterPro" id="IPR020635">
    <property type="entry name" value="Tyr_kinase_cat_dom"/>
</dbReference>
<evidence type="ECO:0000259" key="4">
    <source>
        <dbReference type="PROSITE" id="PS50011"/>
    </source>
</evidence>
<dbReference type="CDD" id="cd00192">
    <property type="entry name" value="PTKc"/>
    <property type="match status" value="1"/>
</dbReference>
<dbReference type="InterPro" id="IPR011009">
    <property type="entry name" value="Kinase-like_dom_sf"/>
</dbReference>
<gene>
    <name evidence="5" type="ORF">CAUJ_LOCUS11424</name>
</gene>
<evidence type="ECO:0000256" key="1">
    <source>
        <dbReference type="ARBA" id="ARBA00022741"/>
    </source>
</evidence>
<dbReference type="InterPro" id="IPR036860">
    <property type="entry name" value="SH2_dom_sf"/>
</dbReference>
<dbReference type="InterPro" id="IPR000719">
    <property type="entry name" value="Prot_kinase_dom"/>
</dbReference>
<dbReference type="InterPro" id="IPR008266">
    <property type="entry name" value="Tyr_kinase_AS"/>
</dbReference>
<dbReference type="InterPro" id="IPR017441">
    <property type="entry name" value="Protein_kinase_ATP_BS"/>
</dbReference>
<evidence type="ECO:0000313" key="6">
    <source>
        <dbReference type="Proteomes" id="UP000835052"/>
    </source>
</evidence>
<dbReference type="PIRSF" id="PIRSF000654">
    <property type="entry name" value="Integrin-linked_kinase"/>
    <property type="match status" value="1"/>
</dbReference>
<dbReference type="PROSITE" id="PS50011">
    <property type="entry name" value="PROTEIN_KINASE_DOM"/>
    <property type="match status" value="1"/>
</dbReference>
<dbReference type="SUPFAM" id="SSF56112">
    <property type="entry name" value="Protein kinase-like (PK-like)"/>
    <property type="match status" value="1"/>
</dbReference>
<keyword evidence="1 3" id="KW-0547">Nucleotide-binding</keyword>
<name>A0A8S1HJN8_9PELO</name>
<organism evidence="5 6">
    <name type="scientific">Caenorhabditis auriculariae</name>
    <dbReference type="NCBI Taxonomy" id="2777116"/>
    <lineage>
        <taxon>Eukaryota</taxon>
        <taxon>Metazoa</taxon>
        <taxon>Ecdysozoa</taxon>
        <taxon>Nematoda</taxon>
        <taxon>Chromadorea</taxon>
        <taxon>Rhabditida</taxon>
        <taxon>Rhabditina</taxon>
        <taxon>Rhabditomorpha</taxon>
        <taxon>Rhabditoidea</taxon>
        <taxon>Rhabditidae</taxon>
        <taxon>Peloderinae</taxon>
        <taxon>Caenorhabditis</taxon>
    </lineage>
</organism>
<evidence type="ECO:0000256" key="3">
    <source>
        <dbReference type="PROSITE-ProRule" id="PRU10141"/>
    </source>
</evidence>
<feature type="domain" description="Protein kinase" evidence="4">
    <location>
        <begin position="93"/>
        <end position="353"/>
    </location>
</feature>
<keyword evidence="2 3" id="KW-0067">ATP-binding</keyword>
<dbReference type="SUPFAM" id="SSF55550">
    <property type="entry name" value="SH2 domain"/>
    <property type="match status" value="1"/>
</dbReference>
<dbReference type="Gene3D" id="1.10.510.10">
    <property type="entry name" value="Transferase(Phosphotransferase) domain 1"/>
    <property type="match status" value="1"/>
</dbReference>
<evidence type="ECO:0000256" key="2">
    <source>
        <dbReference type="ARBA" id="ARBA00022840"/>
    </source>
</evidence>
<dbReference type="PROSITE" id="PS00109">
    <property type="entry name" value="PROTEIN_KINASE_TYR"/>
    <property type="match status" value="1"/>
</dbReference>
<dbReference type="InterPro" id="IPR050198">
    <property type="entry name" value="Non-receptor_tyrosine_kinases"/>
</dbReference>
<keyword evidence="6" id="KW-1185">Reference proteome</keyword>
<dbReference type="SMART" id="SM00219">
    <property type="entry name" value="TyrKc"/>
    <property type="match status" value="1"/>
</dbReference>